<evidence type="ECO:0000259" key="3">
    <source>
        <dbReference type="Pfam" id="PF26526"/>
    </source>
</evidence>
<sequence>MTYRRHTADTATSAPRAEQHLRAGWILSTTFLSLVIVAGAITFALTRHHDHPATPALTTPPLPPSPTATAAPGSVPGLGVPEADIFGRRVDIPIDPAGAILAQRPETQKKPTDPDWLTAAPAGLCDRRIGTTACAPGGWQRIHGAVVPMSSSDGPTRIDAGVAAGYAHTPQGAALAAAYTVYEIAARPADSVLRDRRAILTDADRRQFDAAAAQGRLPAQLDEAYTRWMLAVDAFRVDSYTDDYAVISLAARAAPDGDRPGWSTVAVPMVWHHGDWRVRGTGAQLPTRTVHDLAGWTTW</sequence>
<dbReference type="InterPro" id="IPR058488">
    <property type="entry name" value="DUF8175"/>
</dbReference>
<reference evidence="4 5" key="1">
    <citation type="submission" date="2018-06" db="EMBL/GenBank/DDBJ databases">
        <authorList>
            <consortium name="Pathogen Informatics"/>
            <person name="Doyle S."/>
        </authorList>
    </citation>
    <scope>NUCLEOTIDE SEQUENCE [LARGE SCALE GENOMIC DNA]</scope>
    <source>
        <strain evidence="4 5">NCTC13184</strain>
    </source>
</reference>
<feature type="domain" description="DUF8175" evidence="3">
    <location>
        <begin position="92"/>
        <end position="298"/>
    </location>
</feature>
<dbReference type="EMBL" id="UGRU01000001">
    <property type="protein sequence ID" value="SUA40705.1"/>
    <property type="molecule type" value="Genomic_DNA"/>
</dbReference>
<dbReference type="RefSeq" id="WP_062966578.1">
    <property type="nucleotide sequence ID" value="NZ_JAJFOE010000002.1"/>
</dbReference>
<evidence type="ECO:0000256" key="1">
    <source>
        <dbReference type="SAM" id="MobiDB-lite"/>
    </source>
</evidence>
<organism evidence="4 5">
    <name type="scientific">Nocardia africana</name>
    <dbReference type="NCBI Taxonomy" id="134964"/>
    <lineage>
        <taxon>Bacteria</taxon>
        <taxon>Bacillati</taxon>
        <taxon>Actinomycetota</taxon>
        <taxon>Actinomycetes</taxon>
        <taxon>Mycobacteriales</taxon>
        <taxon>Nocardiaceae</taxon>
        <taxon>Nocardia</taxon>
    </lineage>
</organism>
<evidence type="ECO:0000256" key="2">
    <source>
        <dbReference type="SAM" id="Phobius"/>
    </source>
</evidence>
<name>A0A378WJD6_9NOCA</name>
<feature type="region of interest" description="Disordered" evidence="1">
    <location>
        <begin position="52"/>
        <end position="76"/>
    </location>
</feature>
<gene>
    <name evidence="4" type="ORF">NCTC13184_00026</name>
</gene>
<dbReference type="OrthoDB" id="4428031at2"/>
<dbReference type="AlphaFoldDB" id="A0A378WJD6"/>
<keyword evidence="2" id="KW-1133">Transmembrane helix</keyword>
<dbReference type="Pfam" id="PF26526">
    <property type="entry name" value="DUF8175"/>
    <property type="match status" value="1"/>
</dbReference>
<feature type="transmembrane region" description="Helical" evidence="2">
    <location>
        <begin position="21"/>
        <end position="45"/>
    </location>
</feature>
<evidence type="ECO:0000313" key="4">
    <source>
        <dbReference type="EMBL" id="SUA40705.1"/>
    </source>
</evidence>
<accession>A0A378WJD6</accession>
<dbReference type="Proteomes" id="UP000255082">
    <property type="component" value="Unassembled WGS sequence"/>
</dbReference>
<keyword evidence="2" id="KW-0472">Membrane</keyword>
<protein>
    <recommendedName>
        <fullName evidence="3">DUF8175 domain-containing protein</fullName>
    </recommendedName>
</protein>
<evidence type="ECO:0000313" key="5">
    <source>
        <dbReference type="Proteomes" id="UP000255082"/>
    </source>
</evidence>
<keyword evidence="2" id="KW-0812">Transmembrane</keyword>
<proteinExistence type="predicted"/>